<dbReference type="GO" id="GO:0000981">
    <property type="term" value="F:DNA-binding transcription factor activity, RNA polymerase II-specific"/>
    <property type="evidence" value="ECO:0007669"/>
    <property type="project" value="InterPro"/>
</dbReference>
<dbReference type="GO" id="GO:0003677">
    <property type="term" value="F:DNA binding"/>
    <property type="evidence" value="ECO:0007669"/>
    <property type="project" value="UniProtKB-KW"/>
</dbReference>
<dbReference type="CDD" id="cd00067">
    <property type="entry name" value="GAL4"/>
    <property type="match status" value="1"/>
</dbReference>
<dbReference type="Proteomes" id="UP000799779">
    <property type="component" value="Unassembled WGS sequence"/>
</dbReference>
<dbReference type="Pfam" id="PF00172">
    <property type="entry name" value="Zn_clus"/>
    <property type="match status" value="1"/>
</dbReference>
<keyword evidence="6" id="KW-0804">Transcription</keyword>
<evidence type="ECO:0000256" key="6">
    <source>
        <dbReference type="ARBA" id="ARBA00023163"/>
    </source>
</evidence>
<evidence type="ECO:0000259" key="9">
    <source>
        <dbReference type="PROSITE" id="PS50048"/>
    </source>
</evidence>
<keyword evidence="5" id="KW-0238">DNA-binding</keyword>
<evidence type="ECO:0000256" key="1">
    <source>
        <dbReference type="ARBA" id="ARBA00004123"/>
    </source>
</evidence>
<keyword evidence="4" id="KW-0805">Transcription regulation</keyword>
<keyword evidence="11" id="KW-1185">Reference proteome</keyword>
<feature type="region of interest" description="Disordered" evidence="8">
    <location>
        <begin position="62"/>
        <end position="87"/>
    </location>
</feature>
<reference evidence="10" key="1">
    <citation type="journal article" date="2020" name="Stud. Mycol.">
        <title>101 Dothideomycetes genomes: a test case for predicting lifestyles and emergence of pathogens.</title>
        <authorList>
            <person name="Haridas S."/>
            <person name="Albert R."/>
            <person name="Binder M."/>
            <person name="Bloem J."/>
            <person name="Labutti K."/>
            <person name="Salamov A."/>
            <person name="Andreopoulos B."/>
            <person name="Baker S."/>
            <person name="Barry K."/>
            <person name="Bills G."/>
            <person name="Bluhm B."/>
            <person name="Cannon C."/>
            <person name="Castanera R."/>
            <person name="Culley D."/>
            <person name="Daum C."/>
            <person name="Ezra D."/>
            <person name="Gonzalez J."/>
            <person name="Henrissat B."/>
            <person name="Kuo A."/>
            <person name="Liang C."/>
            <person name="Lipzen A."/>
            <person name="Lutzoni F."/>
            <person name="Magnuson J."/>
            <person name="Mondo S."/>
            <person name="Nolan M."/>
            <person name="Ohm R."/>
            <person name="Pangilinan J."/>
            <person name="Park H.-J."/>
            <person name="Ramirez L."/>
            <person name="Alfaro M."/>
            <person name="Sun H."/>
            <person name="Tritt A."/>
            <person name="Yoshinaga Y."/>
            <person name="Zwiers L.-H."/>
            <person name="Turgeon B."/>
            <person name="Goodwin S."/>
            <person name="Spatafora J."/>
            <person name="Crous P."/>
            <person name="Grigoriev I."/>
        </authorList>
    </citation>
    <scope>NUCLEOTIDE SEQUENCE</scope>
    <source>
        <strain evidence="10">CBS 123094</strain>
    </source>
</reference>
<dbReference type="PANTHER" id="PTHR31313:SF86">
    <property type="entry name" value="ZN(2)-C6 FUNGAL-TYPE DOMAIN-CONTAINING PROTEIN"/>
    <property type="match status" value="1"/>
</dbReference>
<proteinExistence type="predicted"/>
<evidence type="ECO:0000256" key="8">
    <source>
        <dbReference type="SAM" id="MobiDB-lite"/>
    </source>
</evidence>
<evidence type="ECO:0000313" key="11">
    <source>
        <dbReference type="Proteomes" id="UP000799779"/>
    </source>
</evidence>
<dbReference type="InterPro" id="IPR001138">
    <property type="entry name" value="Zn2Cys6_DnaBD"/>
</dbReference>
<keyword evidence="2" id="KW-0479">Metal-binding</keyword>
<evidence type="ECO:0000256" key="5">
    <source>
        <dbReference type="ARBA" id="ARBA00023125"/>
    </source>
</evidence>
<comment type="subcellular location">
    <subcellularLocation>
        <location evidence="1">Nucleus</location>
    </subcellularLocation>
</comment>
<feature type="domain" description="Zn(2)-C6 fungal-type" evidence="9">
    <location>
        <begin position="12"/>
        <end position="42"/>
    </location>
</feature>
<name>A0A6A5W0V2_9PLEO</name>
<evidence type="ECO:0000256" key="2">
    <source>
        <dbReference type="ARBA" id="ARBA00022723"/>
    </source>
</evidence>
<dbReference type="GO" id="GO:0008270">
    <property type="term" value="F:zinc ion binding"/>
    <property type="evidence" value="ECO:0007669"/>
    <property type="project" value="InterPro"/>
</dbReference>
<dbReference type="PROSITE" id="PS00463">
    <property type="entry name" value="ZN2_CY6_FUNGAL_1"/>
    <property type="match status" value="1"/>
</dbReference>
<evidence type="ECO:0000313" key="10">
    <source>
        <dbReference type="EMBL" id="KAF1994618.1"/>
    </source>
</evidence>
<dbReference type="PROSITE" id="PS50048">
    <property type="entry name" value="ZN2_CY6_FUNGAL_2"/>
    <property type="match status" value="1"/>
</dbReference>
<evidence type="ECO:0000256" key="7">
    <source>
        <dbReference type="ARBA" id="ARBA00023242"/>
    </source>
</evidence>
<sequence>MYPPPKEVKHIACSRCRERKVRCDGEKPSCRRCERHGQTCEYVQGKKQQVKSEWVQHLRTFSAQPGKPKGTPVPRCQASSFSDPRSSCPSSYFPNKHSSQGTRSPSPCFPAVAAPVSGATMSVSQHALSRVESSSVNTWNIASAPTPPLIDDGLLDPALFAFTSTPMYCGNDYQSEYLNMGGNGYIGVSSSRSSTPFSQASEQASFDGYSTVSLPSSSYIPQDFISTSIPSSTGANTQTWDASGQYLKPPMYYQGTGYTSDF</sequence>
<dbReference type="EMBL" id="ML977655">
    <property type="protein sequence ID" value="KAF1994618.1"/>
    <property type="molecule type" value="Genomic_DNA"/>
</dbReference>
<dbReference type="SMART" id="SM00066">
    <property type="entry name" value="GAL4"/>
    <property type="match status" value="1"/>
</dbReference>
<dbReference type="GO" id="GO:0005634">
    <property type="term" value="C:nucleus"/>
    <property type="evidence" value="ECO:0007669"/>
    <property type="project" value="UniProtKB-SubCell"/>
</dbReference>
<dbReference type="AlphaFoldDB" id="A0A6A5W0V2"/>
<dbReference type="InterPro" id="IPR051615">
    <property type="entry name" value="Transcr_Regulatory_Elem"/>
</dbReference>
<dbReference type="SUPFAM" id="SSF57701">
    <property type="entry name" value="Zn2/Cys6 DNA-binding domain"/>
    <property type="match status" value="1"/>
</dbReference>
<protein>
    <recommendedName>
        <fullName evidence="9">Zn(2)-C6 fungal-type domain-containing protein</fullName>
    </recommendedName>
</protein>
<dbReference type="Gene3D" id="4.10.240.10">
    <property type="entry name" value="Zn(2)-C6 fungal-type DNA-binding domain"/>
    <property type="match status" value="1"/>
</dbReference>
<gene>
    <name evidence="10" type="ORF">P154DRAFT_567250</name>
</gene>
<dbReference type="OrthoDB" id="5069333at2759"/>
<evidence type="ECO:0000256" key="3">
    <source>
        <dbReference type="ARBA" id="ARBA00022833"/>
    </source>
</evidence>
<organism evidence="10 11">
    <name type="scientific">Amniculicola lignicola CBS 123094</name>
    <dbReference type="NCBI Taxonomy" id="1392246"/>
    <lineage>
        <taxon>Eukaryota</taxon>
        <taxon>Fungi</taxon>
        <taxon>Dikarya</taxon>
        <taxon>Ascomycota</taxon>
        <taxon>Pezizomycotina</taxon>
        <taxon>Dothideomycetes</taxon>
        <taxon>Pleosporomycetidae</taxon>
        <taxon>Pleosporales</taxon>
        <taxon>Amniculicolaceae</taxon>
        <taxon>Amniculicola</taxon>
    </lineage>
</organism>
<evidence type="ECO:0000256" key="4">
    <source>
        <dbReference type="ARBA" id="ARBA00023015"/>
    </source>
</evidence>
<dbReference type="PANTHER" id="PTHR31313">
    <property type="entry name" value="TY1 ENHANCER ACTIVATOR"/>
    <property type="match status" value="1"/>
</dbReference>
<keyword evidence="7" id="KW-0539">Nucleus</keyword>
<keyword evidence="3" id="KW-0862">Zinc</keyword>
<dbReference type="InterPro" id="IPR036864">
    <property type="entry name" value="Zn2-C6_fun-type_DNA-bd_sf"/>
</dbReference>
<accession>A0A6A5W0V2</accession>